<dbReference type="RefSeq" id="XP_027616054.1">
    <property type="nucleotide sequence ID" value="XM_027760253.1"/>
</dbReference>
<accession>A0A401GSC5</accession>
<dbReference type="AlphaFoldDB" id="A0A401GSC5"/>
<feature type="chain" id="PRO_5019542643" description="Trehalase" evidence="5">
    <location>
        <begin position="19"/>
        <end position="764"/>
    </location>
</feature>
<comment type="catalytic activity">
    <reaction evidence="4">
        <text>alpha,alpha-trehalose + H2O = alpha-D-glucose + beta-D-glucose</text>
        <dbReference type="Rhea" id="RHEA:32675"/>
        <dbReference type="ChEBI" id="CHEBI:15377"/>
        <dbReference type="ChEBI" id="CHEBI:15903"/>
        <dbReference type="ChEBI" id="CHEBI:16551"/>
        <dbReference type="ChEBI" id="CHEBI:17925"/>
        <dbReference type="EC" id="3.2.1.28"/>
    </reaction>
</comment>
<name>A0A401GSC5_9APHY</name>
<keyword evidence="5" id="KW-0732">Signal</keyword>
<dbReference type="InParanoid" id="A0A401GSC5"/>
<reference evidence="6 7" key="1">
    <citation type="journal article" date="2018" name="Sci. Rep.">
        <title>Genome sequence of the cauliflower mushroom Sparassis crispa (Hanabiratake) and its association with beneficial usage.</title>
        <authorList>
            <person name="Kiyama R."/>
            <person name="Furutani Y."/>
            <person name="Kawaguchi K."/>
            <person name="Nakanishi T."/>
        </authorList>
    </citation>
    <scope>NUCLEOTIDE SEQUENCE [LARGE SCALE GENOMIC DNA]</scope>
</reference>
<dbReference type="InterPro" id="IPR008928">
    <property type="entry name" value="6-hairpin_glycosidase_sf"/>
</dbReference>
<dbReference type="EC" id="3.2.1.28" evidence="4"/>
<dbReference type="InterPro" id="IPR018232">
    <property type="entry name" value="Glyco_hydro_37_CS"/>
</dbReference>
<dbReference type="OrthoDB" id="3542292at2759"/>
<protein>
    <recommendedName>
        <fullName evidence="4">Trehalase</fullName>
        <ecNumber evidence="4">3.2.1.28</ecNumber>
    </recommendedName>
    <alternativeName>
        <fullName evidence="4">Alpha-trehalose glucohydrolase</fullName>
    </alternativeName>
</protein>
<organism evidence="6 7">
    <name type="scientific">Sparassis crispa</name>
    <dbReference type="NCBI Taxonomy" id="139825"/>
    <lineage>
        <taxon>Eukaryota</taxon>
        <taxon>Fungi</taxon>
        <taxon>Dikarya</taxon>
        <taxon>Basidiomycota</taxon>
        <taxon>Agaricomycotina</taxon>
        <taxon>Agaricomycetes</taxon>
        <taxon>Polyporales</taxon>
        <taxon>Sparassidaceae</taxon>
        <taxon>Sparassis</taxon>
    </lineage>
</organism>
<keyword evidence="2 4" id="KW-0378">Hydrolase</keyword>
<keyword evidence="3 4" id="KW-0326">Glycosidase</keyword>
<gene>
    <name evidence="6" type="ORF">SCP_0703270</name>
</gene>
<dbReference type="Pfam" id="PF01204">
    <property type="entry name" value="Trehalase"/>
    <property type="match status" value="2"/>
</dbReference>
<comment type="caution">
    <text evidence="6">The sequence shown here is derived from an EMBL/GenBank/DDBJ whole genome shotgun (WGS) entry which is preliminary data.</text>
</comment>
<evidence type="ECO:0000256" key="5">
    <source>
        <dbReference type="SAM" id="SignalP"/>
    </source>
</evidence>
<dbReference type="PROSITE" id="PS00927">
    <property type="entry name" value="TREHALASE_1"/>
    <property type="match status" value="1"/>
</dbReference>
<dbReference type="Gene3D" id="1.50.10.10">
    <property type="match status" value="1"/>
</dbReference>
<dbReference type="GeneID" id="38782058"/>
<dbReference type="InterPro" id="IPR012341">
    <property type="entry name" value="6hp_glycosidase-like_sf"/>
</dbReference>
<dbReference type="InterPro" id="IPR001661">
    <property type="entry name" value="Glyco_hydro_37"/>
</dbReference>
<dbReference type="PROSITE" id="PS00928">
    <property type="entry name" value="TREHALASE_2"/>
    <property type="match status" value="1"/>
</dbReference>
<evidence type="ECO:0000256" key="2">
    <source>
        <dbReference type="ARBA" id="ARBA00022801"/>
    </source>
</evidence>
<proteinExistence type="inferred from homology"/>
<evidence type="ECO:0000313" key="7">
    <source>
        <dbReference type="Proteomes" id="UP000287166"/>
    </source>
</evidence>
<evidence type="ECO:0000256" key="4">
    <source>
        <dbReference type="RuleBase" id="RU361180"/>
    </source>
</evidence>
<dbReference type="PANTHER" id="PTHR23403">
    <property type="entry name" value="TREHALASE"/>
    <property type="match status" value="1"/>
</dbReference>
<dbReference type="GO" id="GO:0004555">
    <property type="term" value="F:alpha,alpha-trehalase activity"/>
    <property type="evidence" value="ECO:0007669"/>
    <property type="project" value="UniProtKB-EC"/>
</dbReference>
<dbReference type="Proteomes" id="UP000287166">
    <property type="component" value="Unassembled WGS sequence"/>
</dbReference>
<dbReference type="GO" id="GO:0005993">
    <property type="term" value="P:trehalose catabolic process"/>
    <property type="evidence" value="ECO:0007669"/>
    <property type="project" value="TreeGrafter"/>
</dbReference>
<evidence type="ECO:0000313" key="6">
    <source>
        <dbReference type="EMBL" id="GBE85141.1"/>
    </source>
</evidence>
<evidence type="ECO:0000256" key="1">
    <source>
        <dbReference type="ARBA" id="ARBA00005615"/>
    </source>
</evidence>
<evidence type="ECO:0000256" key="3">
    <source>
        <dbReference type="ARBA" id="ARBA00023295"/>
    </source>
</evidence>
<dbReference type="STRING" id="139825.A0A401GSC5"/>
<dbReference type="PRINTS" id="PR00744">
    <property type="entry name" value="GLHYDRLASE37"/>
</dbReference>
<feature type="signal peptide" evidence="5">
    <location>
        <begin position="1"/>
        <end position="18"/>
    </location>
</feature>
<dbReference type="PANTHER" id="PTHR23403:SF1">
    <property type="entry name" value="TREHALASE"/>
    <property type="match status" value="1"/>
</dbReference>
<dbReference type="SUPFAM" id="SSF48208">
    <property type="entry name" value="Six-hairpin glycosidases"/>
    <property type="match status" value="2"/>
</dbReference>
<sequence length="764" mass="81929">MLTAALFSTLCISRLVYALSQVASSATAPPSESTSVPVVSISTAVASASGSPSAVLPSQIPLPPVQPWCPSNIFCAGALLQTVNLAEVYSDPKTIVDKPTSETSQQVVADFKAFASGNITEGDIVNFMDKDFRGEGLELEGVELPNFNPSPPFLDNVTDPLLKAWTQTVHGFWTQLVRSTNDSALCPEGTESGSCESSFIPLNHTFVIPGGRFREQYYWDSYWIIQGLIQSQLYDIANNTLQNFMDEIELFGFIPNGGRIYYLDRSQPPLFVRMISDYVSATNDTAILARALPLAEIELSWWASNRTLNVTSPYTNQTYSMAHYAVNNSAPRPESYITDYLTANDPTLSVPLNESERAELYSELASGAETGWDYSSRFVKYPLAGGSNDTNTALRALNVKNNIPICLNSILYKAHSILANFYSSGGYSNSSLASSHVWTASQLRAGILDLFWEPSKLAFYDFNLTSQSRNSIYTTATFYPLWNGIIPDEVLNSNASAFGLFAALNMVMNRYNGTMPVTFLESGLQWDAPNAWPPHQYIALQALNSLPVDIAAAGLPTPSGNQSTYDLIPSGQLGLSEDELPGQPMIGTGGNATKTGPSADVSTLNGTVVNGGNATSGEGWAATLQRELANRYFASALCSWHATGGSIPGVLPRLSDAELNVTQSINNTGNIFEKFSISDVDSSGSGGEYTVQAGFGWTNGVVLWMASTYGHILVAPDCPDLLAIANSTKPASSNTKNAASSAPSAPSCMTFAVGLVVVIIGILG</sequence>
<dbReference type="EMBL" id="BFAD01000007">
    <property type="protein sequence ID" value="GBE85141.1"/>
    <property type="molecule type" value="Genomic_DNA"/>
</dbReference>
<keyword evidence="7" id="KW-1185">Reference proteome</keyword>
<comment type="similarity">
    <text evidence="1 4">Belongs to the glycosyl hydrolase 37 family.</text>
</comment>